<name>A0ABR9PWP9_9BACT</name>
<reference evidence="3 4" key="1">
    <citation type="submission" date="2020-02" db="EMBL/GenBank/DDBJ databases">
        <authorList>
            <person name="Babadi Z.K."/>
            <person name="Risdian C."/>
            <person name="Ebrahimipour G.H."/>
            <person name="Wink J."/>
        </authorList>
    </citation>
    <scope>NUCLEOTIDE SEQUENCE [LARGE SCALE GENOMIC DNA]</scope>
    <source>
        <strain evidence="3 4">ZKHCc1 1396</strain>
    </source>
</reference>
<keyword evidence="4" id="KW-1185">Reference proteome</keyword>
<dbReference type="InterPro" id="IPR024983">
    <property type="entry name" value="CHAT_dom"/>
</dbReference>
<accession>A0ABR9PWP9</accession>
<evidence type="ECO:0000256" key="1">
    <source>
        <dbReference type="SAM" id="MobiDB-lite"/>
    </source>
</evidence>
<protein>
    <submittedName>
        <fullName evidence="3">CHAT domain-containing protein</fullName>
    </submittedName>
</protein>
<comment type="caution">
    <text evidence="3">The sequence shown here is derived from an EMBL/GenBank/DDBJ whole genome shotgun (WGS) entry which is preliminary data.</text>
</comment>
<dbReference type="Pfam" id="PF12770">
    <property type="entry name" value="CHAT"/>
    <property type="match status" value="1"/>
</dbReference>
<dbReference type="Proteomes" id="UP001516472">
    <property type="component" value="Unassembled WGS sequence"/>
</dbReference>
<dbReference type="RefSeq" id="WP_193429528.1">
    <property type="nucleotide sequence ID" value="NZ_CBCSIP010000023.1"/>
</dbReference>
<feature type="domain" description="CHAT" evidence="2">
    <location>
        <begin position="25"/>
        <end position="315"/>
    </location>
</feature>
<dbReference type="EMBL" id="JAAIYO010000011">
    <property type="protein sequence ID" value="MBE4752352.1"/>
    <property type="molecule type" value="Genomic_DNA"/>
</dbReference>
<evidence type="ECO:0000313" key="4">
    <source>
        <dbReference type="Proteomes" id="UP001516472"/>
    </source>
</evidence>
<evidence type="ECO:0000313" key="3">
    <source>
        <dbReference type="EMBL" id="MBE4752352.1"/>
    </source>
</evidence>
<sequence length="599" mass="66557">MATFAMQDAAREVSHLLESIRSLTAELASSDPVEGQRIIHLRLVLSASELALLPFELATSHVGMPGQGQPLALQTVTPVCLTREVRRVAASTLEWPTKPRILMVTAAPREVSAVPAREHEEKLKAALAPYLDMDEPQEIEDHLTVLAEATIEDVREACSKTAYTHIHILAHGIARDGTGDEAKYGLAFHAQQDRNEVDIVSGERLASALRCHMRGDIEQVLSSPVVVSIASCDSANVGAVLAPGASIAHALHEQGIPLVVGSQFPLSVKGSILLVELLYRRLLAGDDPRITVHDLRQALYTACPESHDWASVVVYASLPGNLIEQLQQARFEQANQALNMAMRHTAGVLQKESNAARSRRKGTKPPEPEMQSKDINDLKQQIMQAMERFEEAAPDGQIKTLGTLASARKQIALLLSMEKSLSSPKTKEDPEWGDALLDDEEFRTMLETSRRYYYECYKAGAREAWPLVQYLALTAGLKREKGPGSSKVSKRFQRLWIAAGALARENIRWGDAQQAAWAYGSLMELSVLSMHWRDPKKCSSEAKLFARQAIEHLDLNKYSDAEFDIFSLRRQLRRYNYWGWGTKEMLQLCREIGELIGVD</sequence>
<proteinExistence type="predicted"/>
<evidence type="ECO:0000259" key="2">
    <source>
        <dbReference type="Pfam" id="PF12770"/>
    </source>
</evidence>
<gene>
    <name evidence="3" type="ORF">G4177_29720</name>
</gene>
<feature type="region of interest" description="Disordered" evidence="1">
    <location>
        <begin position="349"/>
        <end position="372"/>
    </location>
</feature>
<organism evidence="3 4">
    <name type="scientific">Corallococcus soli</name>
    <dbReference type="NCBI Taxonomy" id="2710757"/>
    <lineage>
        <taxon>Bacteria</taxon>
        <taxon>Pseudomonadati</taxon>
        <taxon>Myxococcota</taxon>
        <taxon>Myxococcia</taxon>
        <taxon>Myxococcales</taxon>
        <taxon>Cystobacterineae</taxon>
        <taxon>Myxococcaceae</taxon>
        <taxon>Corallococcus</taxon>
    </lineage>
</organism>